<dbReference type="Proteomes" id="UP000199263">
    <property type="component" value="Unassembled WGS sequence"/>
</dbReference>
<dbReference type="Pfam" id="PF00501">
    <property type="entry name" value="AMP-binding"/>
    <property type="match status" value="1"/>
</dbReference>
<comment type="similarity">
    <text evidence="1">Belongs to the ATP-dependent AMP-binding enzyme family.</text>
</comment>
<name>A0A1I1MT01_9CLOT</name>
<dbReference type="PROSITE" id="PS00455">
    <property type="entry name" value="AMP_BINDING"/>
    <property type="match status" value="1"/>
</dbReference>
<feature type="domain" description="AMP-binding enzyme C-terminal" evidence="4">
    <location>
        <begin position="438"/>
        <end position="512"/>
    </location>
</feature>
<dbReference type="PANTHER" id="PTHR43201:SF5">
    <property type="entry name" value="MEDIUM-CHAIN ACYL-COA LIGASE ACSF2, MITOCHONDRIAL"/>
    <property type="match status" value="1"/>
</dbReference>
<dbReference type="AlphaFoldDB" id="A0A1I1MT01"/>
<dbReference type="InterPro" id="IPR042099">
    <property type="entry name" value="ANL_N_sf"/>
</dbReference>
<proteinExistence type="inferred from homology"/>
<feature type="domain" description="AMP-dependent synthetase/ligase" evidence="3">
    <location>
        <begin position="17"/>
        <end position="387"/>
    </location>
</feature>
<dbReference type="STRING" id="119641.SAMN05421842_11236"/>
<dbReference type="OrthoDB" id="9778383at2"/>
<dbReference type="Gene3D" id="3.30.300.30">
    <property type="match status" value="1"/>
</dbReference>
<accession>A0A1I1MT01</accession>
<evidence type="ECO:0000313" key="6">
    <source>
        <dbReference type="Proteomes" id="UP000199263"/>
    </source>
</evidence>
<dbReference type="GO" id="GO:0031956">
    <property type="term" value="F:medium-chain fatty acid-CoA ligase activity"/>
    <property type="evidence" value="ECO:0007669"/>
    <property type="project" value="TreeGrafter"/>
</dbReference>
<dbReference type="InterPro" id="IPR025110">
    <property type="entry name" value="AMP-bd_C"/>
</dbReference>
<dbReference type="Gene3D" id="3.40.50.12780">
    <property type="entry name" value="N-terminal domain of ligase-like"/>
    <property type="match status" value="1"/>
</dbReference>
<reference evidence="5 6" key="1">
    <citation type="submission" date="2016-10" db="EMBL/GenBank/DDBJ databases">
        <authorList>
            <person name="de Groot N.N."/>
        </authorList>
    </citation>
    <scope>NUCLEOTIDE SEQUENCE [LARGE SCALE GENOMIC DNA]</scope>
    <source>
        <strain evidence="5 6">DSM 12992</strain>
    </source>
</reference>
<dbReference type="EMBL" id="FOMG01000012">
    <property type="protein sequence ID" value="SFC88489.1"/>
    <property type="molecule type" value="Genomic_DNA"/>
</dbReference>
<dbReference type="GO" id="GO:0006631">
    <property type="term" value="P:fatty acid metabolic process"/>
    <property type="evidence" value="ECO:0007669"/>
    <property type="project" value="TreeGrafter"/>
</dbReference>
<evidence type="ECO:0000313" key="5">
    <source>
        <dbReference type="EMBL" id="SFC88489.1"/>
    </source>
</evidence>
<evidence type="ECO:0000259" key="3">
    <source>
        <dbReference type="Pfam" id="PF00501"/>
    </source>
</evidence>
<dbReference type="InterPro" id="IPR000873">
    <property type="entry name" value="AMP-dep_synth/lig_dom"/>
</dbReference>
<keyword evidence="6" id="KW-1185">Reference proteome</keyword>
<dbReference type="Pfam" id="PF13193">
    <property type="entry name" value="AMP-binding_C"/>
    <property type="match status" value="1"/>
</dbReference>
<keyword evidence="2" id="KW-0436">Ligase</keyword>
<evidence type="ECO:0000256" key="1">
    <source>
        <dbReference type="ARBA" id="ARBA00006432"/>
    </source>
</evidence>
<dbReference type="InterPro" id="IPR045851">
    <property type="entry name" value="AMP-bd_C_sf"/>
</dbReference>
<sequence>MKLKNVTIGQTLSDKLETMADKNAIEYEDVFYTWRELDEISNRFAIKFMDYGIEYNSHVAIRSTNTPNWIITYLALAKIGAISVLINPKYKEEELIQILQYSEVQYVCYGDCYKNKNCKDIISSLKEKSIGRVEKYIYIGKNKFSEGDKNPILEKLTSVDMERLKQAEHKVTPHHTASMIFTSGTTSIPKGVMLTHYQLMNIAMESVEQMRWTKEDKMCISLPLFHCFGLSVGFFAGLYKGFCIYLLPEFCTSYVLKCIDQYKITILNGVPTMFLALLNNQERKKCDLSSLKSGIIAGSTVFKEDYLKIQRELNFEKLQQSYGQTEASPCIAFNDYNESTDIKCVSVGKVISNVELKIISTEDKHELKPYETGEIIIKGYNVMQGYYKRSEENCKKIKQDGWLYTDDIGYIDNDGNLYITGRKQEIIIRSGENISPKEIEDVIMRYPDIFQTKVFGIPAPVVQEEIVACIISSDKKFQTNKLREHLKKYLADYKIPKYIYDFRKFPLNSNGKINIKQLKEEIQLRIKKEEYL</sequence>
<dbReference type="InterPro" id="IPR020845">
    <property type="entry name" value="AMP-binding_CS"/>
</dbReference>
<dbReference type="PANTHER" id="PTHR43201">
    <property type="entry name" value="ACYL-COA SYNTHETASE"/>
    <property type="match status" value="1"/>
</dbReference>
<dbReference type="SUPFAM" id="SSF56801">
    <property type="entry name" value="Acetyl-CoA synthetase-like"/>
    <property type="match status" value="1"/>
</dbReference>
<gene>
    <name evidence="5" type="ORF">SAMN05421842_11236</name>
</gene>
<evidence type="ECO:0000256" key="2">
    <source>
        <dbReference type="ARBA" id="ARBA00022598"/>
    </source>
</evidence>
<protein>
    <submittedName>
        <fullName evidence="5">Fatty-acyl-CoA synthase</fullName>
    </submittedName>
</protein>
<evidence type="ECO:0000259" key="4">
    <source>
        <dbReference type="Pfam" id="PF13193"/>
    </source>
</evidence>
<organism evidence="5 6">
    <name type="scientific">Clostridium uliginosum</name>
    <dbReference type="NCBI Taxonomy" id="119641"/>
    <lineage>
        <taxon>Bacteria</taxon>
        <taxon>Bacillati</taxon>
        <taxon>Bacillota</taxon>
        <taxon>Clostridia</taxon>
        <taxon>Eubacteriales</taxon>
        <taxon>Clostridiaceae</taxon>
        <taxon>Clostridium</taxon>
    </lineage>
</organism>
<dbReference type="RefSeq" id="WP_090091194.1">
    <property type="nucleotide sequence ID" value="NZ_FOMG01000012.1"/>
</dbReference>